<protein>
    <recommendedName>
        <fullName evidence="1">diguanylate cyclase</fullName>
        <ecNumber evidence="1">2.7.7.65</ecNumber>
    </recommendedName>
</protein>
<evidence type="ECO:0000256" key="2">
    <source>
        <dbReference type="ARBA" id="ARBA00034247"/>
    </source>
</evidence>
<dbReference type="SMART" id="SM00267">
    <property type="entry name" value="GGDEF"/>
    <property type="match status" value="1"/>
</dbReference>
<organism evidence="5 6">
    <name type="scientific">Paraburkholderia caledonica</name>
    <dbReference type="NCBI Taxonomy" id="134536"/>
    <lineage>
        <taxon>Bacteria</taxon>
        <taxon>Pseudomonadati</taxon>
        <taxon>Pseudomonadota</taxon>
        <taxon>Betaproteobacteria</taxon>
        <taxon>Burkholderiales</taxon>
        <taxon>Burkholderiaceae</taxon>
        <taxon>Paraburkholderia</taxon>
    </lineage>
</organism>
<dbReference type="CDD" id="cd01949">
    <property type="entry name" value="GGDEF"/>
    <property type="match status" value="1"/>
</dbReference>
<dbReference type="AlphaFoldDB" id="A0AB73IIG7"/>
<comment type="caution">
    <text evidence="5">The sequence shown here is derived from an EMBL/GenBank/DDBJ whole genome shotgun (WGS) entry which is preliminary data.</text>
</comment>
<dbReference type="FunFam" id="3.30.70.270:FF:000001">
    <property type="entry name" value="Diguanylate cyclase domain protein"/>
    <property type="match status" value="1"/>
</dbReference>
<feature type="domain" description="GGDEF" evidence="4">
    <location>
        <begin position="295"/>
        <end position="428"/>
    </location>
</feature>
<dbReference type="NCBIfam" id="TIGR00229">
    <property type="entry name" value="sensory_box"/>
    <property type="match status" value="1"/>
</dbReference>
<dbReference type="InterPro" id="IPR035965">
    <property type="entry name" value="PAS-like_dom_sf"/>
</dbReference>
<dbReference type="InterPro" id="IPR050469">
    <property type="entry name" value="Diguanylate_Cyclase"/>
</dbReference>
<comment type="catalytic activity">
    <reaction evidence="2">
        <text>2 GTP = 3',3'-c-di-GMP + 2 diphosphate</text>
        <dbReference type="Rhea" id="RHEA:24898"/>
        <dbReference type="ChEBI" id="CHEBI:33019"/>
        <dbReference type="ChEBI" id="CHEBI:37565"/>
        <dbReference type="ChEBI" id="CHEBI:58805"/>
        <dbReference type="EC" id="2.7.7.65"/>
    </reaction>
</comment>
<dbReference type="GO" id="GO:0006355">
    <property type="term" value="P:regulation of DNA-templated transcription"/>
    <property type="evidence" value="ECO:0007669"/>
    <property type="project" value="InterPro"/>
</dbReference>
<dbReference type="CDD" id="cd00130">
    <property type="entry name" value="PAS"/>
    <property type="match status" value="1"/>
</dbReference>
<evidence type="ECO:0000313" key="6">
    <source>
        <dbReference type="Proteomes" id="UP001229486"/>
    </source>
</evidence>
<evidence type="ECO:0000259" key="4">
    <source>
        <dbReference type="PROSITE" id="PS50887"/>
    </source>
</evidence>
<dbReference type="Pfam" id="PF00990">
    <property type="entry name" value="GGDEF"/>
    <property type="match status" value="1"/>
</dbReference>
<dbReference type="GO" id="GO:0043709">
    <property type="term" value="P:cell adhesion involved in single-species biofilm formation"/>
    <property type="evidence" value="ECO:0007669"/>
    <property type="project" value="TreeGrafter"/>
</dbReference>
<dbReference type="SUPFAM" id="SSF55073">
    <property type="entry name" value="Nucleotide cyclase"/>
    <property type="match status" value="1"/>
</dbReference>
<evidence type="ECO:0000313" key="5">
    <source>
        <dbReference type="EMBL" id="MDP9649828.1"/>
    </source>
</evidence>
<reference evidence="5" key="1">
    <citation type="submission" date="2023-07" db="EMBL/GenBank/DDBJ databases">
        <title>Sorghum-associated microbial communities from plants grown in Nebraska, USA.</title>
        <authorList>
            <person name="Schachtman D."/>
        </authorList>
    </citation>
    <scope>NUCLEOTIDE SEQUENCE</scope>
    <source>
        <strain evidence="5">DS1061</strain>
    </source>
</reference>
<dbReference type="EMBL" id="JAURTK010000007">
    <property type="protein sequence ID" value="MDP9649828.1"/>
    <property type="molecule type" value="Genomic_DNA"/>
</dbReference>
<dbReference type="InterPro" id="IPR043128">
    <property type="entry name" value="Rev_trsase/Diguanyl_cyclase"/>
</dbReference>
<gene>
    <name evidence="5" type="ORF">J2793_005296</name>
</gene>
<dbReference type="GO" id="GO:0052621">
    <property type="term" value="F:diguanylate cyclase activity"/>
    <property type="evidence" value="ECO:0007669"/>
    <property type="project" value="UniProtKB-EC"/>
</dbReference>
<dbReference type="Proteomes" id="UP001229486">
    <property type="component" value="Unassembled WGS sequence"/>
</dbReference>
<dbReference type="InterPro" id="IPR029787">
    <property type="entry name" value="Nucleotide_cyclase"/>
</dbReference>
<dbReference type="RefSeq" id="WP_392395058.1">
    <property type="nucleotide sequence ID" value="NZ_JAURTK010000007.1"/>
</dbReference>
<dbReference type="InterPro" id="IPR000014">
    <property type="entry name" value="PAS"/>
</dbReference>
<evidence type="ECO:0000256" key="1">
    <source>
        <dbReference type="ARBA" id="ARBA00012528"/>
    </source>
</evidence>
<name>A0AB73IIG7_9BURK</name>
<dbReference type="InterPro" id="IPR013767">
    <property type="entry name" value="PAS_fold"/>
</dbReference>
<dbReference type="NCBIfam" id="TIGR00254">
    <property type="entry name" value="GGDEF"/>
    <property type="match status" value="1"/>
</dbReference>
<dbReference type="SUPFAM" id="SSF55785">
    <property type="entry name" value="PYP-like sensor domain (PAS domain)"/>
    <property type="match status" value="1"/>
</dbReference>
<proteinExistence type="predicted"/>
<sequence length="428" mass="47382">MSALPSTSHEFIDGMTIGIAVVTRDSRGEPVVSACNDVFLAMMDDARTHPRSFPVPLETSMLDKAGCGLREKLDACFDSGKAQGPEPTCVSLDGARTWRVALEPMVGAHTPTVCMTVIGQAPTRQVSRELEASASRFQAVIDSAYDAIVTIDEEHRIRLFNRAAENLFGYRADEVIGQRIEMLLPEKFRGNHARNVRQFANSTQKSLRAVTPPRMDESNSVYGRHRDGTIIPVEIAISKIELEGEVEFTAVVRDISDRARLIQLLKKQAVTDALTGLPNRREFIDSVEKMLAADGVLSVFILDIDYFKKINDSYGHDIGDEVLRVLADVGMTIPYESKLFARWGGEEFVGALPGADASVAFRIADALRKRCEQQESEHVWRTKPIAFTVSIGVVTREAGERDVDALMRRADRALYRAKETGRNRVAVG</sequence>
<dbReference type="PROSITE" id="PS50887">
    <property type="entry name" value="GGDEF"/>
    <property type="match status" value="1"/>
</dbReference>
<dbReference type="Gene3D" id="3.30.450.20">
    <property type="entry name" value="PAS domain"/>
    <property type="match status" value="1"/>
</dbReference>
<dbReference type="PANTHER" id="PTHR45138:SF9">
    <property type="entry name" value="DIGUANYLATE CYCLASE DGCM-RELATED"/>
    <property type="match status" value="1"/>
</dbReference>
<dbReference type="EC" id="2.7.7.65" evidence="1"/>
<feature type="domain" description="PAS" evidence="3">
    <location>
        <begin position="133"/>
        <end position="186"/>
    </location>
</feature>
<dbReference type="GO" id="GO:0005886">
    <property type="term" value="C:plasma membrane"/>
    <property type="evidence" value="ECO:0007669"/>
    <property type="project" value="TreeGrafter"/>
</dbReference>
<dbReference type="GO" id="GO:1902201">
    <property type="term" value="P:negative regulation of bacterial-type flagellum-dependent cell motility"/>
    <property type="evidence" value="ECO:0007669"/>
    <property type="project" value="TreeGrafter"/>
</dbReference>
<dbReference type="PANTHER" id="PTHR45138">
    <property type="entry name" value="REGULATORY COMPONENTS OF SENSORY TRANSDUCTION SYSTEM"/>
    <property type="match status" value="1"/>
</dbReference>
<dbReference type="InterPro" id="IPR000160">
    <property type="entry name" value="GGDEF_dom"/>
</dbReference>
<dbReference type="Gene3D" id="3.30.70.270">
    <property type="match status" value="1"/>
</dbReference>
<accession>A0AB73IIG7</accession>
<dbReference type="PROSITE" id="PS50112">
    <property type="entry name" value="PAS"/>
    <property type="match status" value="1"/>
</dbReference>
<dbReference type="SMART" id="SM00091">
    <property type="entry name" value="PAS"/>
    <property type="match status" value="1"/>
</dbReference>
<dbReference type="Pfam" id="PF00989">
    <property type="entry name" value="PAS"/>
    <property type="match status" value="1"/>
</dbReference>
<evidence type="ECO:0000259" key="3">
    <source>
        <dbReference type="PROSITE" id="PS50112"/>
    </source>
</evidence>